<protein>
    <submittedName>
        <fullName evidence="4">TRAP transporter fused permease subunit</fullName>
    </submittedName>
</protein>
<evidence type="ECO:0000313" key="4">
    <source>
        <dbReference type="EMBL" id="TMV09260.1"/>
    </source>
</evidence>
<reference evidence="4 5" key="1">
    <citation type="submission" date="2019-05" db="EMBL/GenBank/DDBJ databases">
        <title>Marivita sp. nov. isolated from sea sediment.</title>
        <authorList>
            <person name="Kim W."/>
        </authorList>
    </citation>
    <scope>NUCLEOTIDE SEQUENCE [LARGE SCALE GENOMIC DNA]</scope>
    <source>
        <strain evidence="4 5">CAU 1492</strain>
    </source>
</reference>
<feature type="transmembrane region" description="Helical" evidence="2">
    <location>
        <begin position="346"/>
        <end position="364"/>
    </location>
</feature>
<gene>
    <name evidence="4" type="ORF">FGK64_19440</name>
</gene>
<feature type="transmembrane region" description="Helical" evidence="2">
    <location>
        <begin position="299"/>
        <end position="321"/>
    </location>
</feature>
<feature type="domain" description="TRAP C4-dicarboxylate transport system permease DctM subunit" evidence="3">
    <location>
        <begin position="118"/>
        <end position="549"/>
    </location>
</feature>
<organism evidence="4 5">
    <name type="scientific">Arenibacterium halophilum</name>
    <dbReference type="NCBI Taxonomy" id="2583821"/>
    <lineage>
        <taxon>Bacteria</taxon>
        <taxon>Pseudomonadati</taxon>
        <taxon>Pseudomonadota</taxon>
        <taxon>Alphaproteobacteria</taxon>
        <taxon>Rhodobacterales</taxon>
        <taxon>Paracoccaceae</taxon>
        <taxon>Arenibacterium</taxon>
    </lineage>
</organism>
<feature type="transmembrane region" description="Helical" evidence="2">
    <location>
        <begin position="530"/>
        <end position="547"/>
    </location>
</feature>
<sequence length="637" mass="66386">MTPTAARPGPERLGKIVEALCASAITALLVYTTAFGRFSSDLMNAMFLTLTLIAVLAGRGWPDRARGALIFWGDVVVRLVMIGFAIGSGVYYMLNYGEIAAMRAGLPNTADLICYAVGIIAVIDAARRAEGLLFLGVILIFTAYLFFGHLIPGLLNHRPLWTEEILELVYSPQGIYGVAFTSVINVVWIFILLGVALRITGAGEFFNFIALHLTRGLRSGPAQCAVIASALFGSINGSAPANVASTGVLTIPMMRRAGFSAPFAAAVEATASCVGQLLPPVMGVGAFIMAEVTGIPYTTIMLVAIAPALMFIGSLSVAVALQARKLDLTLGTGAGAEATGWTPERMAQGVTLFATFAMLLALLFSGFSATYAGFFATLTTMGVATLFPQLRPGFTAWKDLVVSGGREGLALAAICAAIGIVLAGVTATGMGVKLNQSIISLGGDTLFFALLLAAACAIVIGMGLPTAAAYLTVVFIAGPALTELGIDKLQAHMFIFYYAVLSAITPPVALALFAAAAIAQCSPLVAAAQMMRLAFVGFILPIAWIYHPELMFEGGVQPAIGAIAVFCVAIIATTAALAGHGLTRLTLPERALLLAGSVGIVWPDMAATVTGCIVILLALGWQLLTRHRQKQNSEALS</sequence>
<feature type="transmembrane region" description="Helical" evidence="2">
    <location>
        <begin position="446"/>
        <end position="475"/>
    </location>
</feature>
<dbReference type="InterPro" id="IPR010656">
    <property type="entry name" value="DctM"/>
</dbReference>
<comment type="subcellular location">
    <subcellularLocation>
        <location evidence="1">Cell inner membrane</location>
        <topology evidence="1">Multi-pass membrane protein</topology>
    </subcellularLocation>
</comment>
<feature type="transmembrane region" description="Helical" evidence="2">
    <location>
        <begin position="132"/>
        <end position="155"/>
    </location>
</feature>
<feature type="transmembrane region" description="Helical" evidence="2">
    <location>
        <begin position="559"/>
        <end position="579"/>
    </location>
</feature>
<comment type="caution">
    <text evidence="4">The sequence shown here is derived from an EMBL/GenBank/DDBJ whole genome shotgun (WGS) entry which is preliminary data.</text>
</comment>
<keyword evidence="2" id="KW-1133">Transmembrane helix</keyword>
<dbReference type="Pfam" id="PF06808">
    <property type="entry name" value="DctM"/>
    <property type="match status" value="1"/>
</dbReference>
<feature type="transmembrane region" description="Helical" evidence="2">
    <location>
        <begin position="495"/>
        <end position="518"/>
    </location>
</feature>
<dbReference type="NCBIfam" id="TIGR02123">
    <property type="entry name" value="TRAP_fused"/>
    <property type="match status" value="1"/>
</dbReference>
<keyword evidence="5" id="KW-1185">Reference proteome</keyword>
<feature type="transmembrane region" description="Helical" evidence="2">
    <location>
        <begin position="591"/>
        <end position="624"/>
    </location>
</feature>
<keyword evidence="1" id="KW-1003">Cell membrane</keyword>
<proteinExistence type="predicted"/>
<dbReference type="PANTHER" id="PTHR43849:SF2">
    <property type="entry name" value="BLL3936 PROTEIN"/>
    <property type="match status" value="1"/>
</dbReference>
<name>A0ABY2X2Q0_9RHOB</name>
<feature type="transmembrane region" description="Helical" evidence="2">
    <location>
        <begin position="106"/>
        <end position="125"/>
    </location>
</feature>
<feature type="transmembrane region" description="Helical" evidence="2">
    <location>
        <begin position="175"/>
        <end position="197"/>
    </location>
</feature>
<dbReference type="EMBL" id="VCPC01000005">
    <property type="protein sequence ID" value="TMV09260.1"/>
    <property type="molecule type" value="Genomic_DNA"/>
</dbReference>
<keyword evidence="2" id="KW-0812">Transmembrane</keyword>
<dbReference type="PANTHER" id="PTHR43849">
    <property type="entry name" value="BLL3936 PROTEIN"/>
    <property type="match status" value="1"/>
</dbReference>
<evidence type="ECO:0000313" key="5">
    <source>
        <dbReference type="Proteomes" id="UP001191082"/>
    </source>
</evidence>
<evidence type="ECO:0000256" key="1">
    <source>
        <dbReference type="RuleBase" id="RU369079"/>
    </source>
</evidence>
<evidence type="ECO:0000259" key="3">
    <source>
        <dbReference type="Pfam" id="PF06808"/>
    </source>
</evidence>
<keyword evidence="1" id="KW-0813">Transport</keyword>
<keyword evidence="1" id="KW-0997">Cell inner membrane</keyword>
<evidence type="ECO:0000256" key="2">
    <source>
        <dbReference type="SAM" id="Phobius"/>
    </source>
</evidence>
<accession>A0ABY2X2Q0</accession>
<feature type="transmembrane region" description="Helical" evidence="2">
    <location>
        <begin position="410"/>
        <end position="434"/>
    </location>
</feature>
<feature type="transmembrane region" description="Helical" evidence="2">
    <location>
        <begin position="16"/>
        <end position="36"/>
    </location>
</feature>
<dbReference type="InterPro" id="IPR011853">
    <property type="entry name" value="TRAP_DctM-Dct_fused"/>
</dbReference>
<dbReference type="Proteomes" id="UP001191082">
    <property type="component" value="Unassembled WGS sequence"/>
</dbReference>
<dbReference type="RefSeq" id="WP_138865532.1">
    <property type="nucleotide sequence ID" value="NZ_VCPC01000005.1"/>
</dbReference>
<feature type="transmembrane region" description="Helical" evidence="2">
    <location>
        <begin position="69"/>
        <end position="94"/>
    </location>
</feature>
<keyword evidence="2" id="KW-0472">Membrane</keyword>
<comment type="function">
    <text evidence="1">Part of the tripartite ATP-independent periplasmic (TRAP) transport system.</text>
</comment>
<feature type="transmembrane region" description="Helical" evidence="2">
    <location>
        <begin position="42"/>
        <end position="62"/>
    </location>
</feature>